<reference evidence="2 3" key="1">
    <citation type="submission" date="2016-09" db="EMBL/GenBank/DDBJ databases">
        <title>Draft genome sequence of the soil isolate, Lysinibacillus fusiformis M5, a potential hypoxanthine producer.</title>
        <authorList>
            <person name="Gallegos-Monterrosa R."/>
            <person name="Maroti G."/>
            <person name="Balint B."/>
            <person name="Kovacs A.T."/>
        </authorList>
    </citation>
    <scope>NUCLEOTIDE SEQUENCE [LARGE SCALE GENOMIC DNA]</scope>
    <source>
        <strain evidence="2 3">M5</strain>
    </source>
</reference>
<dbReference type="SUPFAM" id="SSF54427">
    <property type="entry name" value="NTF2-like"/>
    <property type="match status" value="1"/>
</dbReference>
<dbReference type="EMBL" id="MECQ01000002">
    <property type="protein sequence ID" value="ODV54006.1"/>
    <property type="molecule type" value="Genomic_DNA"/>
</dbReference>
<gene>
    <name evidence="2" type="ORF">BG258_18185</name>
</gene>
<comment type="caution">
    <text evidence="2">The sequence shown here is derived from an EMBL/GenBank/DDBJ whole genome shotgun (WGS) entry which is preliminary data.</text>
</comment>
<proteinExistence type="predicted"/>
<dbReference type="InterPro" id="IPR032710">
    <property type="entry name" value="NTF2-like_dom_sf"/>
</dbReference>
<dbReference type="OrthoDB" id="9152983at2"/>
<name>A0A1E4R0M2_9BACI</name>
<dbReference type="RefSeq" id="WP_069482941.1">
    <property type="nucleotide sequence ID" value="NZ_JACUVP010000001.1"/>
</dbReference>
<feature type="domain" description="DUF4440" evidence="1">
    <location>
        <begin position="6"/>
        <end position="112"/>
    </location>
</feature>
<evidence type="ECO:0000313" key="2">
    <source>
        <dbReference type="EMBL" id="ODV54006.1"/>
    </source>
</evidence>
<sequence length="122" mass="14156">MTHEQALKRYIQATNTHDFNEVKDILHPQAVYWFSDKTCTTTEEIGAYFNHAWNVIQEEVYSATDITWLTVDEKTATCLYTYHYEGHHNGEFVSGSGRATNIFTLMNGEWKLIHEHLSGNIK</sequence>
<dbReference type="InterPro" id="IPR027843">
    <property type="entry name" value="DUF4440"/>
</dbReference>
<dbReference type="Pfam" id="PF14534">
    <property type="entry name" value="DUF4440"/>
    <property type="match status" value="1"/>
</dbReference>
<dbReference type="Gene3D" id="3.10.450.50">
    <property type="match status" value="1"/>
</dbReference>
<evidence type="ECO:0000259" key="1">
    <source>
        <dbReference type="Pfam" id="PF14534"/>
    </source>
</evidence>
<organism evidence="2 3">
    <name type="scientific">Lysinibacillus fusiformis</name>
    <dbReference type="NCBI Taxonomy" id="28031"/>
    <lineage>
        <taxon>Bacteria</taxon>
        <taxon>Bacillati</taxon>
        <taxon>Bacillota</taxon>
        <taxon>Bacilli</taxon>
        <taxon>Bacillales</taxon>
        <taxon>Bacillaceae</taxon>
        <taxon>Lysinibacillus</taxon>
    </lineage>
</organism>
<protein>
    <submittedName>
        <fullName evidence="2">DUF4440 domain-containing protein</fullName>
    </submittedName>
</protein>
<accession>A0A1E4R0M2</accession>
<dbReference type="Proteomes" id="UP000094784">
    <property type="component" value="Unassembled WGS sequence"/>
</dbReference>
<dbReference type="AlphaFoldDB" id="A0A1E4R0M2"/>
<evidence type="ECO:0000313" key="3">
    <source>
        <dbReference type="Proteomes" id="UP000094784"/>
    </source>
</evidence>